<dbReference type="PANTHER" id="PTHR21725:SF1">
    <property type="entry name" value="E3 UBIQUITIN-PROTEIN LIGASE UBR4"/>
    <property type="match status" value="1"/>
</dbReference>
<evidence type="ECO:0000256" key="1">
    <source>
        <dbReference type="ARBA" id="ARBA00009970"/>
    </source>
</evidence>
<feature type="compositionally biased region" description="Polar residues" evidence="8">
    <location>
        <begin position="1559"/>
        <end position="1571"/>
    </location>
</feature>
<dbReference type="SMART" id="SM00396">
    <property type="entry name" value="ZnF_UBR1"/>
    <property type="match status" value="1"/>
</dbReference>
<organism evidence="10 11">
    <name type="scientific">Bombus vosnesenskii</name>
    <dbReference type="NCBI Taxonomy" id="207650"/>
    <lineage>
        <taxon>Eukaryota</taxon>
        <taxon>Metazoa</taxon>
        <taxon>Ecdysozoa</taxon>
        <taxon>Arthropoda</taxon>
        <taxon>Hexapoda</taxon>
        <taxon>Insecta</taxon>
        <taxon>Pterygota</taxon>
        <taxon>Neoptera</taxon>
        <taxon>Endopterygota</taxon>
        <taxon>Hymenoptera</taxon>
        <taxon>Apocrita</taxon>
        <taxon>Aculeata</taxon>
        <taxon>Apoidea</taxon>
        <taxon>Anthophila</taxon>
        <taxon>Apidae</taxon>
        <taxon>Bombus</taxon>
        <taxon>Pyrobombus</taxon>
    </lineage>
</organism>
<dbReference type="InterPro" id="IPR025704">
    <property type="entry name" value="E3_Ub_ligase_UBR4_C"/>
</dbReference>
<feature type="region of interest" description="Disordered" evidence="8">
    <location>
        <begin position="2857"/>
        <end position="2906"/>
    </location>
</feature>
<feature type="compositionally biased region" description="Low complexity" evidence="8">
    <location>
        <begin position="2931"/>
        <end position="2963"/>
    </location>
</feature>
<dbReference type="InterPro" id="IPR045841">
    <property type="entry name" value="E3_UBR4_N"/>
</dbReference>
<protein>
    <submittedName>
        <fullName evidence="11">E3 ubiquitin-protein ligase UBR4 isoform X1</fullName>
    </submittedName>
</protein>
<dbReference type="KEGG" id="bvk:117235609"/>
<evidence type="ECO:0000256" key="4">
    <source>
        <dbReference type="ARBA" id="ARBA00022833"/>
    </source>
</evidence>
<evidence type="ECO:0000313" key="11">
    <source>
        <dbReference type="RefSeq" id="XP_033353684.1"/>
    </source>
</evidence>
<dbReference type="Pfam" id="PF19423">
    <property type="entry name" value="E3_UBR4_N"/>
    <property type="match status" value="2"/>
</dbReference>
<feature type="region of interest" description="Disordered" evidence="8">
    <location>
        <begin position="4059"/>
        <end position="4085"/>
    </location>
</feature>
<feature type="compositionally biased region" description="Low complexity" evidence="8">
    <location>
        <begin position="1572"/>
        <end position="1582"/>
    </location>
</feature>
<feature type="region of interest" description="UBR4 E3 catalytic module" evidence="7">
    <location>
        <begin position="4973"/>
        <end position="5440"/>
    </location>
</feature>
<feature type="compositionally biased region" description="Basic and acidic residues" evidence="8">
    <location>
        <begin position="3578"/>
        <end position="3593"/>
    </location>
</feature>
<feature type="region of interest" description="Disordered" evidence="8">
    <location>
        <begin position="1559"/>
        <end position="1585"/>
    </location>
</feature>
<evidence type="ECO:0000313" key="10">
    <source>
        <dbReference type="Proteomes" id="UP000504631"/>
    </source>
</evidence>
<name>A0A6J3KP82_9HYME</name>
<dbReference type="CTD" id="46243"/>
<dbReference type="InterPro" id="IPR056530">
    <property type="entry name" value="UBR4-like_dom"/>
</dbReference>
<evidence type="ECO:0000256" key="2">
    <source>
        <dbReference type="ARBA" id="ARBA00022723"/>
    </source>
</evidence>
<keyword evidence="3 7" id="KW-0863">Zinc-finger</keyword>
<evidence type="ECO:0000256" key="8">
    <source>
        <dbReference type="SAM" id="MobiDB-lite"/>
    </source>
</evidence>
<dbReference type="InterPro" id="IPR045189">
    <property type="entry name" value="UBR4-like"/>
</dbReference>
<evidence type="ECO:0000256" key="7">
    <source>
        <dbReference type="PROSITE-ProRule" id="PRU01388"/>
    </source>
</evidence>
<feature type="compositionally biased region" description="Basic and acidic residues" evidence="8">
    <location>
        <begin position="3562"/>
        <end position="3571"/>
    </location>
</feature>
<evidence type="ECO:0000259" key="9">
    <source>
        <dbReference type="PROSITE" id="PS51157"/>
    </source>
</evidence>
<feature type="compositionally biased region" description="Polar residues" evidence="8">
    <location>
        <begin position="3087"/>
        <end position="3100"/>
    </location>
</feature>
<keyword evidence="5" id="KW-0112">Calmodulin-binding</keyword>
<feature type="compositionally biased region" description="Acidic residues" evidence="8">
    <location>
        <begin position="1730"/>
        <end position="1752"/>
    </location>
</feature>
<dbReference type="PROSITE" id="PS51157">
    <property type="entry name" value="ZF_UBR"/>
    <property type="match status" value="1"/>
</dbReference>
<dbReference type="GO" id="GO:0008270">
    <property type="term" value="F:zinc ion binding"/>
    <property type="evidence" value="ECO:0007669"/>
    <property type="project" value="UniProtKB-KW"/>
</dbReference>
<evidence type="ECO:0000256" key="6">
    <source>
        <dbReference type="PROSITE-ProRule" id="PRU00508"/>
    </source>
</evidence>
<dbReference type="Pfam" id="PF02207">
    <property type="entry name" value="zf-UBR"/>
    <property type="match status" value="1"/>
</dbReference>
<dbReference type="GO" id="GO:0005516">
    <property type="term" value="F:calmodulin binding"/>
    <property type="evidence" value="ECO:0007669"/>
    <property type="project" value="UniProtKB-KW"/>
</dbReference>
<keyword evidence="4" id="KW-0862">Zinc</keyword>
<dbReference type="CDD" id="cd19680">
    <property type="entry name" value="UBR-box_UBR4"/>
    <property type="match status" value="1"/>
</dbReference>
<accession>A0A6J3KP82</accession>
<evidence type="ECO:0000256" key="5">
    <source>
        <dbReference type="ARBA" id="ARBA00022860"/>
    </source>
</evidence>
<proteinExistence type="inferred from homology"/>
<dbReference type="InterPro" id="IPR047509">
    <property type="entry name" value="UBR4-like_UBR-box"/>
</dbReference>
<keyword evidence="10" id="KW-1185">Reference proteome</keyword>
<dbReference type="InterPro" id="IPR003126">
    <property type="entry name" value="Znf_UBR"/>
</dbReference>
<feature type="region of interest" description="Disordered" evidence="8">
    <location>
        <begin position="3562"/>
        <end position="3593"/>
    </location>
</feature>
<feature type="region of interest" description="Disordered" evidence="8">
    <location>
        <begin position="3060"/>
        <end position="3195"/>
    </location>
</feature>
<feature type="zinc finger region" description="UBR-type" evidence="6">
    <location>
        <begin position="1754"/>
        <end position="1827"/>
    </location>
</feature>
<dbReference type="PROSITE" id="PS52043">
    <property type="entry name" value="UBR4_E3"/>
    <property type="match status" value="1"/>
</dbReference>
<keyword evidence="2" id="KW-0479">Metal-binding</keyword>
<feature type="compositionally biased region" description="Low complexity" evidence="8">
    <location>
        <begin position="4060"/>
        <end position="4073"/>
    </location>
</feature>
<dbReference type="RefSeq" id="XP_033353684.1">
    <property type="nucleotide sequence ID" value="XM_033497793.1"/>
</dbReference>
<dbReference type="Proteomes" id="UP000504631">
    <property type="component" value="Unplaced"/>
</dbReference>
<sequence length="5440" mass="604105">MATKIRGSYSWSAVTKPLLAISQGSFDKNDILELAKSIVIREYDFLCKGELYDTFYTSVAILAADYFCSCINTFSKSQISIVCQACRVLLLRLMDKLSHHQVQLGNGTPTVLSTKQLLLPILALCTGQSLLSSTEEAALIAMIKNSDIPHDIKSQLSPEAEKDTSQSSKDSERIQCDLSGSILEQLTMPLQGSTISMPVVVENSNESATKTTNDSVVNDVHSDIKTTFVTSNINILRNMDVGDTLLDMCLNLPHLSCYTRKYQAYLHKKSFTLPVNASDAHAIRHNLHSVSNDINIVHNVISLSFLEPLTPSKLEKLSLLTMSCLYCSIVYATASSIVGITNAVSPKCSTNTSAGTQTASSIKTAEEEYDTLAITVVEKSLEIFGLVSNVIKNSTRAGGHILQNHLLIGVWLLVAGLQAQLTVSGLSATDKGKEEKGKSPSKVRDGTIRVNLMKIQQGFGVLSVALASHALTLMSALLEDVSIEAIADSSTPPEPAPLDILSTATALQRAVTFLQAVPLNHLLFYLATISYRRACTLKRIQKHPFEGDALSQSDSTTYYEDLLSCSDNSTDEEKTVMSIEEDSEPILGLWFEETIAPSDGSPANGTKEPNNETNAERTVTTIVPDNREPHGFHSQLQYISLATKIFQFMNQHLIGNRSSYVREYVVNGLVEQQMVILAAIIRDLDHETARTETGTISVFYGATLGAMYSEFSQALSLYTHNLLVQNTLSESLQNTLLQHLGVNPWSGTESTTPCTWPLQVYPRTLSVLAQVLLLKPRAEKEAACISIWHRLITTIVENVCNPPSTFEAENEDLNVEHAQLVLILFHSLNFMQKKSVLLVTGSGAVRCSEAVKTPMKDSQLLHLSRLLLLLEYMMKHLYDAPPALLEQVRWNLFSATSLVCDAKDGNKQTARIFTPWTVIEDNYRKIGNQDEFSMKPRFYNLSTTDFNNQDTPKLDGVACNFILGAPDKMKYPLLVDALIDILNVLNQADMQKRTSSDGKDKSPTFIGLCAIRYCFSICWRLLLMLPPSTLYMDKLALGEEIPAGPMLLYSLIWGPRAACKTFTSWMNDCLIRQGMYAQYARNLLKTVSSTVNSLKYDVTVAKNCITALKPETNYNNKIIPKNALPKLSSLCILAAVIGKLQILFYESLSKSQNETIESSKNTQSSESGTTNANKMMISILPHVLSLTESILYSCRSNILHEMLESFEVDGKYGPRDYSILDDIIAMASANWSTEASLISFLPNSVKSVIDKWKSISVVHIPWNTYTNDVIPAESYILATVCQHISSLSEYPTFSINPSLKKLLRNLVTFIVEYVTPTTAPENTDVHNQALDILIALSMDARTDYLQDMTNKALTKLLGDSDSEARQLREHLFVLHRTYNLIIEYTNDTQDPVNITVNEKIMKRCIKYWEQLLEKPVGCKALDLFFAPNTNRSLVSVLLSITSSQSSQQFATHVLRFFNTLFKTAEKGSDGSLERLCGSVSNLAHVEPEKLQIWLKQIILGATSISPNASLTNVQTPTMVTTNALVAVANTTEDAPKSDEVANVPNNEQDRWLISLSNDSASNNQSTSITDDQQQQQQQLQQQHSMHENSRLLRALTNYIVKEKSSVDEGVPVTILRALIPLAYHILSPTIEGNGFSDLMNVMSTLADAGSEKGHTLLFKAAIEWIELCKEQLMNKDLQSLDKPLPFVEAGCCILNYVADVVSAICPQLMQSQDRATSPPWEGATPVNDVNDSDWIDDIPHEDEDSAADDSDDDSLCNKLCTFTITLKEFMNQHWYHCHTCNMVNGVGVCTVCARVCHRGHDVTYAKYGNFFCDCGAKNDGFCQALTKRSPQSSEHQTNTSAVGSGNIAASTSISTGVASTSYGNTLGTSVENRDLFLTSSLRRRTSSPLYLSDKQERQGRDKQRHAYLAKQLETSKDWIQGCLWKSGLVSSLVDLTRTLLPAVDASCRKNSAIGCHARAQMALKQLHTVDKKFEYTDQLMLPTLGSQEGAFENVRMNYSGEQGQTIRQLLSAHMIRRVAMCCLSSPHGKRQHLAVSHEKGKITVLQLGALLKQPDSSKRKLTLTRLASAPVPFTVLSVTGNQWNEDFLAVCGFKDCHVLTFNTSGTVSDHLVLYPQLETGNFIIKAIWLPGSQTQLALVTVDFVKIYDLGKDALCPQYYFLVPTGKIRDCTFMHAEDGIFYLLIISSAGYIYGQAMDEVSSAKYGPFYVTNTLDVYHPEIRDNGQVGGGGVSIYYSHALQLLFFSYACGKSFIAPLKYMETDVTTVFQINLTGNKSSNGNKSNNNQPQPLCQWSEVPNHPGLICSILETSNNPVILMIKPDTIMIQEIKAIPAKAKIMDMVVIRHPSSNAEHRTTLILLCEDGSLRIYMAGMEQTGYWMSPTVQPVGTMATVKPARKKKTIKTGKPTGSVTFPIDFFEHCQVMNDVEFGGNDLLQIYNVAQIKHRLNTTGMYVVSTKAMGFIVEVTNNDAVLVMTGIRVLLGNQDVQRAPVYIEVFGRSIRTTLSRSRWFDIPLTREESLQADKKLTITFGPSQDPEGVIMVDCIKIYGKTKDAFGWPEEIEDVPTGQSTSAPVTTINSETDSALSAPTSLSSVDSTAKDNSLDIDRMIAGMLEVLELSFNVPSNDENKLPLKATTIEVASQLLILPTPPPVQMHTTALLAALHSSKQAYHLHKDHVLLSHVLESLKSMRELEDTRDIDAENFYRLVLIVRSISISRPQNLAKFTDQYTNKPIDETNVPIFENDRQSISQSRKSADESQQHLVVQLMEMLWSLHMAYPKNMALAPVVVPGLTHAEGTIHAIVEIIHAFTTCDVEKNIPLAAKLYLQLLLSSDTTISFTVKQAIIRVLRPRYKRRRVYIPSPPNCSTPGTAADTEEKPTTSSVPSHRELPTTTPTASTTDRETEQHLDIESIGSSAVDPLAVMLVADNNQDSSTPTTSAVSTTTSRNSAGGTSGAGTSSSSSSGPIARGAVNPLETLLGSGSFPQILDVPPDTDDETMVELAIALSLQDHESGNADLQVLQQGFQQSLSNLQGLENLQNLNGPALESLQVLAAQGLVQVQNTNSGQEGGGHYSDTTASAGGSDDEGSTAATDGSTLRTSPAEQGGSGGSKGSESGGSESGGSAVDSMTGEHNVSGRSSAYGDNGPDSIPPIGGIGVNQAPRSETNSVGVPAAFTVTEQEEGTEQEHATEQENDTSCETTAKLHTIRLLLLDKLMRFVPNLTNVSGVLTVPFMQVLLMLTADLDGQEEKDKTCVERLLRILVTELEMDKPDTNNIWQRTNKREVHLVIMRLLSVLMSRSKHTAKTQAESSNFISQMAASILSKAGVIDYCSTLLKALLEYWKTTSTEENDTILGGQLLKEHLTTSLPDMSPLFLRQHVKGHAGDIFEPYPQLLTEMVLRLPYQVYKYAESNSTQSAFEQPWYFYLCEYMMSYQAPLVRRQVRKLLLFICGNKEKYRQLRDLHALISHIQSVQQCCTAGGFDPLQSRPHSINLPYDSLVDLIEHLKCCVEIATSRTGNWQRFCLKQNTVLSYLLTVSTLLDEGVSPTVLQLLQCAICSSNKSKETKDTKTKEPKSGTAVTSKERREREKSEDSDTEAKFEEAQCLALVEQIQKQVSPNLLTKFIQTFLLETNNTNVRWQAHSLILAIYKNSGPADQEVLLDLLWRLWPLLPAYGRKAAQFVDLLGYFSLKTQHASKKMHTYMEQAVAVLRAQNQLLARHPNANLYANLAQFVELDGYYLESEPCLVCNNPEVSMSTIKLSSIKVDSKFTTTTQIVKLVGSYTISRITLRIGDLKRTKMVRTINIYYNNRSVQAVVELKNKPAMWHKAKKITLAQGQTEIKMEFPLPIVACNLMIEYADFYEDIQASSETLQCPRCSANVPANPGVCGNCGENVFQCHKCRAINYDEKDPFLCHACGFCKYAKFDYTLTGRPCCAVDPIESDDDRKKTVATINTLLEKADRVYKTLISNKPTLEMLLIKISEHRLDRGLVEEGAAAAAAAAAIQVSSGGTQVNRAIQLLAQRYCGECKTSFEELSKIIQRVLACRRELVAYDRQQRDQIIAGCSSSNDTTSTTTSSNAGKEESLATMTTTTATTATTATTMMTVPQSATITASTIPHQQLPAVGCVNPQTVGRCYGCATAATEHCLTLLRALATNQVAKEVLCKQGLIQELVEHNLRKGTVQMQEEVRQLLCLVTRDNAQSTKELCSLLTGRITLTLRGRVITSDLSLAVRHEMALLAALIQKEDTCWEQKLRCVMQLFLMACKESKSPVVMESIILPCLKILQGLVKPEQPVVSKKAKDRGVESLATIQPTEGITIDVNKWLDGDPKHSYSEWIRRMPAARKMEQQSSSKPLKKEEIRALYLMEKYGHRWHNRYLRGAQGIQPLKLADGAWLKEVLFNPSSRLARQVACNMIESLCQGTERKKEVLVLLTCYLEELRTAGESSTEFLTLYQSLIRQPPWKQFLAVRGVMTLLADLLTREIEELHRLEETTLTSDLAQGYSLKMLTELMATFLEQENIKQQYKSRLVGAVLNGYLSLRRLVVQRTRLIDDTQKKLLELLEEMTTGTEEETKAFMAICVETVQKYSVEDVRTPVFIFERLCSIIYPEENDVGEFYLTLEKDSQQEDFLQGRMLGNPYSSLEPGLGPLMRDVKNKICLDCELIALLEDDNGMELLVNNKIISLDLPVKEVYKKIWVPEGGECDAMRVVYRMRGLLGDATEEFVESLNANSEQEVNNEEVYKMANVLADCGGLQVMVNRLAAIQNVNRARPLLQVLLKLFRLSVKVKKNQEVLSKLGAVMVFLDVLQRCLATESENWQAKITEQLLEIIETILTHASLSTLEAFSRTSSGPEHIKALLSCAQSTAVRQSNVLPQLARVLAALTYGNREKMALLCDYFKPVLDFYEFDHEHTPEDEQKLELFCILTQAIERNAIGNTLKDYIISMGIVKDAFEYITVRAPCLKPTLLRTDSDELKDYISKPALKYILRFLTGLATDHEPTQLAVSQFTISIIHRLEQVSSDEHVGSLAENLLEALCTNKRVAELIEKARQHTRSEKKRLAMAMRERQLGALGMQTNDKGQVVASGAILQQMEDLGDETGLVCVICREGYKFKPNMVLAIYTFSKRCNVEEFETKQRKTVGYTTVTHFNVVHVDCHMSAVRLARGRDEWESAALQNANTKCNGLLPLWGPQVLESAFASCLARHNTYLQECTSHRDISYPSTVHDLKLLLLRFAQEKSFHEDSGGGGPQSNMHLIPYLIHTALYVINTTLADTRADKTLVGYLETLPGSSWLENCYEAEGPFYQCTMSLLLHTPARWKTYRIAHLNRLIVLAHQRYVSPSSPTKTIVDITVKHYAVYKSALIFFGLVDCIYANFFKKVNVLSDNQWPSVLAEYIRHNDEAMLKASERVLATYRDELLPCTSFEEFCDVVGLLDEITDPTYISDILKKLG</sequence>
<gene>
    <name evidence="11" type="primary">LOC117235609</name>
</gene>
<feature type="compositionally biased region" description="Gly residues" evidence="8">
    <location>
        <begin position="3103"/>
        <end position="3118"/>
    </location>
</feature>
<dbReference type="Pfam" id="PF24079">
    <property type="entry name" value="UBR4"/>
    <property type="match status" value="1"/>
</dbReference>
<evidence type="ECO:0000256" key="3">
    <source>
        <dbReference type="ARBA" id="ARBA00022771"/>
    </source>
</evidence>
<dbReference type="SUPFAM" id="SSF48371">
    <property type="entry name" value="ARM repeat"/>
    <property type="match status" value="2"/>
</dbReference>
<feature type="region of interest" description="Disordered" evidence="8">
    <location>
        <begin position="1713"/>
        <end position="1752"/>
    </location>
</feature>
<dbReference type="InterPro" id="IPR016024">
    <property type="entry name" value="ARM-type_fold"/>
</dbReference>
<feature type="domain" description="UBR-type" evidence="9">
    <location>
        <begin position="1754"/>
        <end position="1827"/>
    </location>
</feature>
<dbReference type="GeneID" id="117235609"/>
<feature type="compositionally biased region" description="Low complexity" evidence="8">
    <location>
        <begin position="3140"/>
        <end position="3150"/>
    </location>
</feature>
<reference evidence="11" key="1">
    <citation type="submission" date="2025-08" db="UniProtKB">
        <authorList>
            <consortium name="RefSeq"/>
        </authorList>
    </citation>
    <scope>IDENTIFICATION</scope>
    <source>
        <tissue evidence="11">Muscle</tissue>
    </source>
</reference>
<feature type="region of interest" description="Disordered" evidence="8">
    <location>
        <begin position="2926"/>
        <end position="2967"/>
    </location>
</feature>
<dbReference type="PANTHER" id="PTHR21725">
    <property type="entry name" value="E3 UBIQUITIN-PROTEIN LIGASE UBR4"/>
    <property type="match status" value="1"/>
</dbReference>
<comment type="similarity">
    <text evidence="1 7">Belongs to the UBR4 family.</text>
</comment>
<dbReference type="Pfam" id="PF13764">
    <property type="entry name" value="E3_UbLigase_R4"/>
    <property type="match status" value="1"/>
</dbReference>